<accession>A0A4V2F4L3</accession>
<dbReference type="Proteomes" id="UP000293638">
    <property type="component" value="Unassembled WGS sequence"/>
</dbReference>
<dbReference type="InterPro" id="IPR000551">
    <property type="entry name" value="MerR-type_HTH_dom"/>
</dbReference>
<dbReference type="Pfam" id="PF13411">
    <property type="entry name" value="MerR_1"/>
    <property type="match status" value="1"/>
</dbReference>
<dbReference type="PANTHER" id="PTHR30204">
    <property type="entry name" value="REDOX-CYCLING DRUG-SENSING TRANSCRIPTIONAL ACTIVATOR SOXR"/>
    <property type="match status" value="1"/>
</dbReference>
<keyword evidence="4" id="KW-0804">Transcription</keyword>
<organism evidence="6 7">
    <name type="scientific">Motilibacter rhizosphaerae</name>
    <dbReference type="NCBI Taxonomy" id="598652"/>
    <lineage>
        <taxon>Bacteria</taxon>
        <taxon>Bacillati</taxon>
        <taxon>Actinomycetota</taxon>
        <taxon>Actinomycetes</taxon>
        <taxon>Motilibacterales</taxon>
        <taxon>Motilibacteraceae</taxon>
        <taxon>Motilibacter</taxon>
    </lineage>
</organism>
<dbReference type="InterPro" id="IPR012925">
    <property type="entry name" value="TipAS_dom"/>
</dbReference>
<dbReference type="Gene3D" id="1.10.490.50">
    <property type="entry name" value="Antibiotic binding domain of TipA-like multidrug resistance regulators"/>
    <property type="match status" value="1"/>
</dbReference>
<proteinExistence type="predicted"/>
<dbReference type="GO" id="GO:0003677">
    <property type="term" value="F:DNA binding"/>
    <property type="evidence" value="ECO:0007669"/>
    <property type="project" value="UniProtKB-KW"/>
</dbReference>
<comment type="caution">
    <text evidence="6">The sequence shown here is derived from an EMBL/GenBank/DDBJ whole genome shotgun (WGS) entry which is preliminary data.</text>
</comment>
<protein>
    <submittedName>
        <fullName evidence="6">DNA-binding transcriptional MerR regulator</fullName>
    </submittedName>
</protein>
<evidence type="ECO:0000256" key="4">
    <source>
        <dbReference type="ARBA" id="ARBA00023163"/>
    </source>
</evidence>
<dbReference type="InterPro" id="IPR047057">
    <property type="entry name" value="MerR_fam"/>
</dbReference>
<dbReference type="SUPFAM" id="SSF46955">
    <property type="entry name" value="Putative DNA-binding domain"/>
    <property type="match status" value="1"/>
</dbReference>
<dbReference type="InterPro" id="IPR009061">
    <property type="entry name" value="DNA-bd_dom_put_sf"/>
</dbReference>
<dbReference type="RefSeq" id="WP_130492285.1">
    <property type="nucleotide sequence ID" value="NZ_SGXD01000002.1"/>
</dbReference>
<reference evidence="6 7" key="1">
    <citation type="submission" date="2019-02" db="EMBL/GenBank/DDBJ databases">
        <title>Genomic Encyclopedia of Type Strains, Phase IV (KMG-IV): sequencing the most valuable type-strain genomes for metagenomic binning, comparative biology and taxonomic classification.</title>
        <authorList>
            <person name="Goeker M."/>
        </authorList>
    </citation>
    <scope>NUCLEOTIDE SEQUENCE [LARGE SCALE GENOMIC DNA]</scope>
    <source>
        <strain evidence="6 7">DSM 45622</strain>
    </source>
</reference>
<keyword evidence="3" id="KW-0010">Activator</keyword>
<dbReference type="GO" id="GO:0003700">
    <property type="term" value="F:DNA-binding transcription factor activity"/>
    <property type="evidence" value="ECO:0007669"/>
    <property type="project" value="InterPro"/>
</dbReference>
<keyword evidence="7" id="KW-1185">Reference proteome</keyword>
<dbReference type="SMART" id="SM00422">
    <property type="entry name" value="HTH_MERR"/>
    <property type="match status" value="1"/>
</dbReference>
<dbReference type="PROSITE" id="PS50937">
    <property type="entry name" value="HTH_MERR_2"/>
    <property type="match status" value="1"/>
</dbReference>
<sequence length="246" mass="27845">MRWSIGEVAELSRVTPRTLRHYDAIGLLVPAGTAANGYRWYEREQLLRLQQILLLRELGLGLDTIADVLAGQRDPVETLRGHEQRLRDEGQRLGRLADTVSRTIAHLEGGAPMPTEQLFDGFDAEESLAARYGDRVRDHVATARERTKDWTAKDFSAAAQEYDELDARMLALVRAGLAPDDARVLDLVDEHYRLVCRHWTPDRTSYAGLGQLYVDDPRFRARYDALDPALAEFSRDALAAYAEQRL</sequence>
<gene>
    <name evidence="6" type="ORF">EV189_1492</name>
</gene>
<evidence type="ECO:0000256" key="3">
    <source>
        <dbReference type="ARBA" id="ARBA00023159"/>
    </source>
</evidence>
<evidence type="ECO:0000313" key="7">
    <source>
        <dbReference type="Proteomes" id="UP000293638"/>
    </source>
</evidence>
<keyword evidence="1" id="KW-0805">Transcription regulation</keyword>
<dbReference type="PANTHER" id="PTHR30204:SF90">
    <property type="entry name" value="HTH-TYPE TRANSCRIPTIONAL ACTIVATOR MTA"/>
    <property type="match status" value="1"/>
</dbReference>
<keyword evidence="2 6" id="KW-0238">DNA-binding</keyword>
<feature type="domain" description="HTH merR-type" evidence="5">
    <location>
        <begin position="1"/>
        <end position="71"/>
    </location>
</feature>
<evidence type="ECO:0000259" key="5">
    <source>
        <dbReference type="PROSITE" id="PS50937"/>
    </source>
</evidence>
<dbReference type="Pfam" id="PF07739">
    <property type="entry name" value="TipAS"/>
    <property type="match status" value="1"/>
</dbReference>
<dbReference type="EMBL" id="SGXD01000002">
    <property type="protein sequence ID" value="RZS89719.1"/>
    <property type="molecule type" value="Genomic_DNA"/>
</dbReference>
<evidence type="ECO:0000256" key="1">
    <source>
        <dbReference type="ARBA" id="ARBA00023015"/>
    </source>
</evidence>
<dbReference type="InterPro" id="IPR036244">
    <property type="entry name" value="TipA-like_antibiotic-bd"/>
</dbReference>
<evidence type="ECO:0000313" key="6">
    <source>
        <dbReference type="EMBL" id="RZS89719.1"/>
    </source>
</evidence>
<dbReference type="AlphaFoldDB" id="A0A4V2F4L3"/>
<dbReference type="OrthoDB" id="9809391at2"/>
<dbReference type="Gene3D" id="1.10.1660.10">
    <property type="match status" value="1"/>
</dbReference>
<evidence type="ECO:0000256" key="2">
    <source>
        <dbReference type="ARBA" id="ARBA00023125"/>
    </source>
</evidence>
<dbReference type="SUPFAM" id="SSF89082">
    <property type="entry name" value="Antibiotic binding domain of TipA-like multidrug resistance regulators"/>
    <property type="match status" value="1"/>
</dbReference>
<dbReference type="PROSITE" id="PS00552">
    <property type="entry name" value="HTH_MERR_1"/>
    <property type="match status" value="1"/>
</dbReference>
<name>A0A4V2F4L3_9ACTN</name>